<dbReference type="EMBL" id="JACHEN010000007">
    <property type="protein sequence ID" value="MBB6215355.1"/>
    <property type="molecule type" value="Genomic_DNA"/>
</dbReference>
<evidence type="ECO:0000259" key="2">
    <source>
        <dbReference type="PROSITE" id="PS51832"/>
    </source>
</evidence>
<dbReference type="SUPFAM" id="SSF109604">
    <property type="entry name" value="HD-domain/PDEase-like"/>
    <property type="match status" value="1"/>
</dbReference>
<dbReference type="InterPro" id="IPR006674">
    <property type="entry name" value="HD_domain"/>
</dbReference>
<feature type="domain" description="HD-GYP" evidence="2">
    <location>
        <begin position="195"/>
        <end position="380"/>
    </location>
</feature>
<dbReference type="SUPFAM" id="SSF55781">
    <property type="entry name" value="GAF domain-like"/>
    <property type="match status" value="1"/>
</dbReference>
<protein>
    <submittedName>
        <fullName evidence="3">Polar amino acid transport system substrate-binding protein</fullName>
    </submittedName>
</protein>
<dbReference type="AlphaFoldDB" id="A0A841KYZ7"/>
<dbReference type="CDD" id="cd00077">
    <property type="entry name" value="HDc"/>
    <property type="match status" value="1"/>
</dbReference>
<dbReference type="PROSITE" id="PS51831">
    <property type="entry name" value="HD"/>
    <property type="match status" value="1"/>
</dbReference>
<dbReference type="Pfam" id="PF13487">
    <property type="entry name" value="HD_5"/>
    <property type="match status" value="1"/>
</dbReference>
<evidence type="ECO:0000313" key="3">
    <source>
        <dbReference type="EMBL" id="MBB6215355.1"/>
    </source>
</evidence>
<gene>
    <name evidence="3" type="ORF">HNQ80_001444</name>
</gene>
<sequence>MDSIKNNGLHSQTEHTTIHEELLATKISIIANAFVNTNNLSKNDFFSRVFETAFILIPEAQKGSFYELEGEIFRPIFCKGYDFGLLSQLAFSKDEAFIDFESSPNQMIDAYQVNIKKRDDALFSENQIDIFKQLGTYSDFASLYAPIKFDELKIGLLCIENFDEKMFSETSRLVLKIFAQLISNFYSLKVHQERENKRYKEIINALVSAIEVKDVYTEGHAKRVSDISLKLAKAMNIPANRLKIIETAAILHDIGKIGTPTEILNKKSNLTKDEYEIVKRHPLDAKKILGKIEGFEEIVNLTYMHHEHYDGSGYPEGLSGDEIPIEAQIIQAADAFDAMTSKRAYRDAMSIETVMNIFREERGKQFNPAVTDTMLRLFTE</sequence>
<reference evidence="3 4" key="1">
    <citation type="submission" date="2020-08" db="EMBL/GenBank/DDBJ databases">
        <title>Genomic Encyclopedia of Type Strains, Phase IV (KMG-IV): sequencing the most valuable type-strain genomes for metagenomic binning, comparative biology and taxonomic classification.</title>
        <authorList>
            <person name="Goeker M."/>
        </authorList>
    </citation>
    <scope>NUCLEOTIDE SEQUENCE [LARGE SCALE GENOMIC DNA]</scope>
    <source>
        <strain evidence="3 4">DSM 103526</strain>
    </source>
</reference>
<dbReference type="InterPro" id="IPR003607">
    <property type="entry name" value="HD/PDEase_dom"/>
</dbReference>
<proteinExistence type="predicted"/>
<dbReference type="RefSeq" id="WP_184309581.1">
    <property type="nucleotide sequence ID" value="NZ_JACHEN010000007.1"/>
</dbReference>
<dbReference type="Proteomes" id="UP000579281">
    <property type="component" value="Unassembled WGS sequence"/>
</dbReference>
<dbReference type="PROSITE" id="PS51832">
    <property type="entry name" value="HD_GYP"/>
    <property type="match status" value="1"/>
</dbReference>
<feature type="domain" description="HD" evidence="1">
    <location>
        <begin position="217"/>
        <end position="339"/>
    </location>
</feature>
<comment type="caution">
    <text evidence="3">The sequence shown here is derived from an EMBL/GenBank/DDBJ whole genome shotgun (WGS) entry which is preliminary data.</text>
</comment>
<dbReference type="SMART" id="SM00471">
    <property type="entry name" value="HDc"/>
    <property type="match status" value="1"/>
</dbReference>
<name>A0A841KYZ7_9FIRM</name>
<dbReference type="PANTHER" id="PTHR43155">
    <property type="entry name" value="CYCLIC DI-GMP PHOSPHODIESTERASE PA4108-RELATED"/>
    <property type="match status" value="1"/>
</dbReference>
<keyword evidence="4" id="KW-1185">Reference proteome</keyword>
<accession>A0A841KYZ7</accession>
<dbReference type="Gene3D" id="1.10.3210.10">
    <property type="entry name" value="Hypothetical protein af1432"/>
    <property type="match status" value="1"/>
</dbReference>
<evidence type="ECO:0000313" key="4">
    <source>
        <dbReference type="Proteomes" id="UP000579281"/>
    </source>
</evidence>
<organism evidence="3 4">
    <name type="scientific">Anaerosolibacter carboniphilus</name>
    <dbReference type="NCBI Taxonomy" id="1417629"/>
    <lineage>
        <taxon>Bacteria</taxon>
        <taxon>Bacillati</taxon>
        <taxon>Bacillota</taxon>
        <taxon>Clostridia</taxon>
        <taxon>Peptostreptococcales</taxon>
        <taxon>Thermotaleaceae</taxon>
        <taxon>Anaerosolibacter</taxon>
    </lineage>
</organism>
<evidence type="ECO:0000259" key="1">
    <source>
        <dbReference type="PROSITE" id="PS51831"/>
    </source>
</evidence>
<dbReference type="InterPro" id="IPR037522">
    <property type="entry name" value="HD_GYP_dom"/>
</dbReference>